<proteinExistence type="inferred from homology"/>
<dbReference type="EMBL" id="UINC01004468">
    <property type="protein sequence ID" value="SVA14551.1"/>
    <property type="molecule type" value="Genomic_DNA"/>
</dbReference>
<sequence>MKIDSHQHFWHYDPVQYDWIDGRMAQLKNDFLPPQLENLLGNNAFDGCIAVQARQSEDETRFLLNLADQYDFIKGVVGWVDLCSSNVKETLARFSQSKKLCGIRHAIQDEQDDLFMFRDDFQQGVSTLAAFDLAYDILIYPKHLEPAWKLVHDFPNQRFVIDHIAKPFIKERKIDSWSADIQRMAQLPNVYCKVSGMVTEASWDSWHPSDFLPYLDVVFENFGVDKIMIGSDWPVCLLAASYNEVIDIVTDYISTLELDADQEILGLNACNFYKLK</sequence>
<dbReference type="Gene3D" id="3.20.20.140">
    <property type="entry name" value="Metal-dependent hydrolases"/>
    <property type="match status" value="1"/>
</dbReference>
<reference evidence="3" key="1">
    <citation type="submission" date="2018-05" db="EMBL/GenBank/DDBJ databases">
        <authorList>
            <person name="Lanie J.A."/>
            <person name="Ng W.-L."/>
            <person name="Kazmierczak K.M."/>
            <person name="Andrzejewski T.M."/>
            <person name="Davidsen T.M."/>
            <person name="Wayne K.J."/>
            <person name="Tettelin H."/>
            <person name="Glass J.I."/>
            <person name="Rusch D."/>
            <person name="Podicherti R."/>
            <person name="Tsui H.-C.T."/>
            <person name="Winkler M.E."/>
        </authorList>
    </citation>
    <scope>NUCLEOTIDE SEQUENCE</scope>
</reference>
<dbReference type="Pfam" id="PF04909">
    <property type="entry name" value="Amidohydro_2"/>
    <property type="match status" value="1"/>
</dbReference>
<accession>A0A381TGC8</accession>
<dbReference type="InterPro" id="IPR006680">
    <property type="entry name" value="Amidohydro-rel"/>
</dbReference>
<evidence type="ECO:0000259" key="2">
    <source>
        <dbReference type="Pfam" id="PF04909"/>
    </source>
</evidence>
<dbReference type="InterPro" id="IPR032466">
    <property type="entry name" value="Metal_Hydrolase"/>
</dbReference>
<feature type="domain" description="Amidohydrolase-related" evidence="2">
    <location>
        <begin position="3"/>
        <end position="275"/>
    </location>
</feature>
<dbReference type="PANTHER" id="PTHR43569">
    <property type="entry name" value="AMIDOHYDROLASE"/>
    <property type="match status" value="1"/>
</dbReference>
<evidence type="ECO:0000313" key="3">
    <source>
        <dbReference type="EMBL" id="SVA14551.1"/>
    </source>
</evidence>
<gene>
    <name evidence="3" type="ORF">METZ01_LOCUS67405</name>
</gene>
<dbReference type="PANTHER" id="PTHR43569:SF2">
    <property type="entry name" value="AMIDOHYDROLASE-RELATED DOMAIN-CONTAINING PROTEIN"/>
    <property type="match status" value="1"/>
</dbReference>
<evidence type="ECO:0000256" key="1">
    <source>
        <dbReference type="ARBA" id="ARBA00038310"/>
    </source>
</evidence>
<dbReference type="SUPFAM" id="SSF51556">
    <property type="entry name" value="Metallo-dependent hydrolases"/>
    <property type="match status" value="1"/>
</dbReference>
<dbReference type="InterPro" id="IPR052350">
    <property type="entry name" value="Metallo-dep_Lactonases"/>
</dbReference>
<dbReference type="AlphaFoldDB" id="A0A381TGC8"/>
<protein>
    <recommendedName>
        <fullName evidence="2">Amidohydrolase-related domain-containing protein</fullName>
    </recommendedName>
</protein>
<name>A0A381TGC8_9ZZZZ</name>
<dbReference type="GO" id="GO:0016787">
    <property type="term" value="F:hydrolase activity"/>
    <property type="evidence" value="ECO:0007669"/>
    <property type="project" value="InterPro"/>
</dbReference>
<organism evidence="3">
    <name type="scientific">marine metagenome</name>
    <dbReference type="NCBI Taxonomy" id="408172"/>
    <lineage>
        <taxon>unclassified sequences</taxon>
        <taxon>metagenomes</taxon>
        <taxon>ecological metagenomes</taxon>
    </lineage>
</organism>
<comment type="similarity">
    <text evidence="1">Belongs to the metallo-dependent hydrolases superfamily.</text>
</comment>